<reference evidence="1" key="1">
    <citation type="submission" date="2023-10" db="EMBL/GenBank/DDBJ databases">
        <authorList>
            <person name="Rodriguez Cubillos JULIANA M."/>
            <person name="De Vega J."/>
        </authorList>
    </citation>
    <scope>NUCLEOTIDE SEQUENCE</scope>
</reference>
<comment type="caution">
    <text evidence="1">The sequence shown here is derived from an EMBL/GenBank/DDBJ whole genome shotgun (WGS) entry which is preliminary data.</text>
</comment>
<evidence type="ECO:0000313" key="2">
    <source>
        <dbReference type="Proteomes" id="UP001177021"/>
    </source>
</evidence>
<gene>
    <name evidence="1" type="ORF">MILVUS5_LOCUS16655</name>
</gene>
<sequence>MTFEENTITQTPLALIPHYTILECVLGLCFTTFNILLLVPYDYIDKNPVPAVIFKGRTTTFQAFLVCIIFAFSGATNAIVAASINSRFGRFCGYYSMVSMASAFAILLWAIFCTCIH</sequence>
<organism evidence="1 2">
    <name type="scientific">Trifolium pratense</name>
    <name type="common">Red clover</name>
    <dbReference type="NCBI Taxonomy" id="57577"/>
    <lineage>
        <taxon>Eukaryota</taxon>
        <taxon>Viridiplantae</taxon>
        <taxon>Streptophyta</taxon>
        <taxon>Embryophyta</taxon>
        <taxon>Tracheophyta</taxon>
        <taxon>Spermatophyta</taxon>
        <taxon>Magnoliopsida</taxon>
        <taxon>eudicotyledons</taxon>
        <taxon>Gunneridae</taxon>
        <taxon>Pentapetalae</taxon>
        <taxon>rosids</taxon>
        <taxon>fabids</taxon>
        <taxon>Fabales</taxon>
        <taxon>Fabaceae</taxon>
        <taxon>Papilionoideae</taxon>
        <taxon>50 kb inversion clade</taxon>
        <taxon>NPAAA clade</taxon>
        <taxon>Hologalegina</taxon>
        <taxon>IRL clade</taxon>
        <taxon>Trifolieae</taxon>
        <taxon>Trifolium</taxon>
    </lineage>
</organism>
<keyword evidence="2" id="KW-1185">Reference proteome</keyword>
<dbReference type="EMBL" id="CASHSV030000109">
    <property type="protein sequence ID" value="CAJ2648279.1"/>
    <property type="molecule type" value="Genomic_DNA"/>
</dbReference>
<name>A0ACB0JWP4_TRIPR</name>
<proteinExistence type="predicted"/>
<accession>A0ACB0JWP4</accession>
<protein>
    <submittedName>
        <fullName evidence="1">Uncharacterized protein</fullName>
    </submittedName>
</protein>
<evidence type="ECO:0000313" key="1">
    <source>
        <dbReference type="EMBL" id="CAJ2648279.1"/>
    </source>
</evidence>
<dbReference type="Proteomes" id="UP001177021">
    <property type="component" value="Unassembled WGS sequence"/>
</dbReference>